<evidence type="ECO:0000313" key="2">
    <source>
        <dbReference type="EMBL" id="KAL2865809.1"/>
    </source>
</evidence>
<protein>
    <submittedName>
        <fullName evidence="2">Uncharacterized protein</fullName>
    </submittedName>
</protein>
<gene>
    <name evidence="2" type="ORF">BJX67DRAFT_382495</name>
</gene>
<feature type="region of interest" description="Disordered" evidence="1">
    <location>
        <begin position="1"/>
        <end position="21"/>
    </location>
</feature>
<dbReference type="Proteomes" id="UP001610432">
    <property type="component" value="Unassembled WGS sequence"/>
</dbReference>
<dbReference type="RefSeq" id="XP_070884788.1">
    <property type="nucleotide sequence ID" value="XM_071033251.1"/>
</dbReference>
<evidence type="ECO:0000256" key="1">
    <source>
        <dbReference type="SAM" id="MobiDB-lite"/>
    </source>
</evidence>
<organism evidence="2 3">
    <name type="scientific">Aspergillus lucknowensis</name>
    <dbReference type="NCBI Taxonomy" id="176173"/>
    <lineage>
        <taxon>Eukaryota</taxon>
        <taxon>Fungi</taxon>
        <taxon>Dikarya</taxon>
        <taxon>Ascomycota</taxon>
        <taxon>Pezizomycotina</taxon>
        <taxon>Eurotiomycetes</taxon>
        <taxon>Eurotiomycetidae</taxon>
        <taxon>Eurotiales</taxon>
        <taxon>Aspergillaceae</taxon>
        <taxon>Aspergillus</taxon>
        <taxon>Aspergillus subgen. Nidulantes</taxon>
    </lineage>
</organism>
<comment type="caution">
    <text evidence="2">The sequence shown here is derived from an EMBL/GenBank/DDBJ whole genome shotgun (WGS) entry which is preliminary data.</text>
</comment>
<proteinExistence type="predicted"/>
<keyword evidence="3" id="KW-1185">Reference proteome</keyword>
<dbReference type="EMBL" id="JBFXLQ010000029">
    <property type="protein sequence ID" value="KAL2865809.1"/>
    <property type="molecule type" value="Genomic_DNA"/>
</dbReference>
<feature type="compositionally biased region" description="Polar residues" evidence="1">
    <location>
        <begin position="1"/>
        <end position="16"/>
    </location>
</feature>
<reference evidence="2 3" key="1">
    <citation type="submission" date="2024-07" db="EMBL/GenBank/DDBJ databases">
        <title>Section-level genome sequencing and comparative genomics of Aspergillus sections Usti and Cavernicolus.</title>
        <authorList>
            <consortium name="Lawrence Berkeley National Laboratory"/>
            <person name="Nybo J.L."/>
            <person name="Vesth T.C."/>
            <person name="Theobald S."/>
            <person name="Frisvad J.C."/>
            <person name="Larsen T.O."/>
            <person name="Kjaerboelling I."/>
            <person name="Rothschild-Mancinelli K."/>
            <person name="Lyhne E.K."/>
            <person name="Kogle M.E."/>
            <person name="Barry K."/>
            <person name="Clum A."/>
            <person name="Na H."/>
            <person name="Ledsgaard L."/>
            <person name="Lin J."/>
            <person name="Lipzen A."/>
            <person name="Kuo A."/>
            <person name="Riley R."/>
            <person name="Mondo S."/>
            <person name="Labutti K."/>
            <person name="Haridas S."/>
            <person name="Pangalinan J."/>
            <person name="Salamov A.A."/>
            <person name="Simmons B.A."/>
            <person name="Magnuson J.K."/>
            <person name="Chen J."/>
            <person name="Drula E."/>
            <person name="Henrissat B."/>
            <person name="Wiebenga A."/>
            <person name="Lubbers R.J."/>
            <person name="Gomes A.C."/>
            <person name="Macurrencykelacurrency M.R."/>
            <person name="Stajich J."/>
            <person name="Grigoriev I.V."/>
            <person name="Mortensen U.H."/>
            <person name="De Vries R.P."/>
            <person name="Baker S.E."/>
            <person name="Andersen M.R."/>
        </authorList>
    </citation>
    <scope>NUCLEOTIDE SEQUENCE [LARGE SCALE GENOMIC DNA]</scope>
    <source>
        <strain evidence="2 3">CBS 449.75</strain>
    </source>
</reference>
<evidence type="ECO:0000313" key="3">
    <source>
        <dbReference type="Proteomes" id="UP001610432"/>
    </source>
</evidence>
<sequence>MSDQSSSRALPSNTSLPPLHRYGRSLTTYARQFSHKLKDELCQDEGIERLLPRLSYDSVTKQFAARVMPTHILDIVQGWMFDEFGEMIWGNYLTSDERQHLEPRVGTSFQGFTAPYTQSRKEPDWALVPNTDSMPSIVIETGWTKSSAKLTSDMRLWPLGGRPNVQLVFLVKWAKHTNYTVSGELRVFEPTTVESVGQRYHVGIFPIPQTGPSYIPVTRGELFGVNGLLPGRNAGDVWNLQLSALRRIGERWIRHSGFVPTSKRTALMNIPVVKHGLECQAATRQQDIDCQPE</sequence>
<accession>A0ABR4LMP8</accession>
<name>A0ABR4LMP8_9EURO</name>
<dbReference type="GeneID" id="98148323"/>